<dbReference type="PANTHER" id="PTHR47506">
    <property type="entry name" value="TRANSCRIPTIONAL REGULATORY PROTEIN"/>
    <property type="match status" value="1"/>
</dbReference>
<dbReference type="SUPFAM" id="SSF48498">
    <property type="entry name" value="Tetracyclin repressor-like, C-terminal domain"/>
    <property type="match status" value="1"/>
</dbReference>
<keyword evidence="3" id="KW-0804">Transcription</keyword>
<dbReference type="InterPro" id="IPR009057">
    <property type="entry name" value="Homeodomain-like_sf"/>
</dbReference>
<evidence type="ECO:0000313" key="6">
    <source>
        <dbReference type="EMBL" id="MBB5839732.1"/>
    </source>
</evidence>
<reference evidence="6 7" key="1">
    <citation type="submission" date="2020-08" db="EMBL/GenBank/DDBJ databases">
        <title>Sequencing the genomes of 1000 actinobacteria strains.</title>
        <authorList>
            <person name="Klenk H.-P."/>
        </authorList>
    </citation>
    <scope>NUCLEOTIDE SEQUENCE [LARGE SCALE GENOMIC DNA]</scope>
    <source>
        <strain evidence="6 7">DSM 28967</strain>
    </source>
</reference>
<keyword evidence="1" id="KW-0805">Transcription regulation</keyword>
<evidence type="ECO:0000256" key="2">
    <source>
        <dbReference type="ARBA" id="ARBA00023125"/>
    </source>
</evidence>
<dbReference type="Gene3D" id="1.10.10.60">
    <property type="entry name" value="Homeodomain-like"/>
    <property type="match status" value="1"/>
</dbReference>
<keyword evidence="2 4" id="KW-0238">DNA-binding</keyword>
<dbReference type="InterPro" id="IPR036271">
    <property type="entry name" value="Tet_transcr_reg_TetR-rel_C_sf"/>
</dbReference>
<dbReference type="Gene3D" id="1.10.357.10">
    <property type="entry name" value="Tetracycline Repressor, domain 2"/>
    <property type="match status" value="1"/>
</dbReference>
<name>A0A7W9MXV1_9ACTN</name>
<organism evidence="6 7">
    <name type="scientific">Kribbella italica</name>
    <dbReference type="NCBI Taxonomy" id="1540520"/>
    <lineage>
        <taxon>Bacteria</taxon>
        <taxon>Bacillati</taxon>
        <taxon>Actinomycetota</taxon>
        <taxon>Actinomycetes</taxon>
        <taxon>Propionibacteriales</taxon>
        <taxon>Kribbellaceae</taxon>
        <taxon>Kribbella</taxon>
    </lineage>
</organism>
<evidence type="ECO:0000259" key="5">
    <source>
        <dbReference type="PROSITE" id="PS50977"/>
    </source>
</evidence>
<sequence>MARPRTFDEDAATDAAMRAFWANGYEGTSTQDLCEATGLGRSSIYNTFAGKHELFERSLARYIDRKTGSTLKLLGGDLPVAAKLRTMLDGAVDPPEGEPPGCLVVNSLIELAPHDAAVAEQLRVDEELRLTALTTAIEAGQRDGDIAADKDARSLAQFVVATICGIRVLARGGTDRAVLAAVAATALTALV</sequence>
<dbReference type="RefSeq" id="WP_184801597.1">
    <property type="nucleotide sequence ID" value="NZ_JACHMY010000001.1"/>
</dbReference>
<evidence type="ECO:0000256" key="4">
    <source>
        <dbReference type="PROSITE-ProRule" id="PRU00335"/>
    </source>
</evidence>
<keyword evidence="7" id="KW-1185">Reference proteome</keyword>
<accession>A0A7W9MXV1</accession>
<feature type="DNA-binding region" description="H-T-H motif" evidence="4">
    <location>
        <begin position="29"/>
        <end position="48"/>
    </location>
</feature>
<dbReference type="Pfam" id="PF00440">
    <property type="entry name" value="TetR_N"/>
    <property type="match status" value="1"/>
</dbReference>
<dbReference type="Pfam" id="PF16925">
    <property type="entry name" value="TetR_C_13"/>
    <property type="match status" value="1"/>
</dbReference>
<dbReference type="GO" id="GO:0003677">
    <property type="term" value="F:DNA binding"/>
    <property type="evidence" value="ECO:0007669"/>
    <property type="project" value="UniProtKB-UniRule"/>
</dbReference>
<proteinExistence type="predicted"/>
<protein>
    <submittedName>
        <fullName evidence="6">AcrR family transcriptional regulator</fullName>
    </submittedName>
</protein>
<dbReference type="AlphaFoldDB" id="A0A7W9MXV1"/>
<evidence type="ECO:0000256" key="3">
    <source>
        <dbReference type="ARBA" id="ARBA00023163"/>
    </source>
</evidence>
<gene>
    <name evidence="6" type="ORF">HDA39_006466</name>
</gene>
<feature type="domain" description="HTH tetR-type" evidence="5">
    <location>
        <begin position="6"/>
        <end position="66"/>
    </location>
</feature>
<dbReference type="Proteomes" id="UP000549971">
    <property type="component" value="Unassembled WGS sequence"/>
</dbReference>
<dbReference type="PANTHER" id="PTHR47506:SF1">
    <property type="entry name" value="HTH-TYPE TRANSCRIPTIONAL REGULATOR YJDC"/>
    <property type="match status" value="1"/>
</dbReference>
<comment type="caution">
    <text evidence="6">The sequence shown here is derived from an EMBL/GenBank/DDBJ whole genome shotgun (WGS) entry which is preliminary data.</text>
</comment>
<dbReference type="InterPro" id="IPR011075">
    <property type="entry name" value="TetR_C"/>
</dbReference>
<evidence type="ECO:0000313" key="7">
    <source>
        <dbReference type="Proteomes" id="UP000549971"/>
    </source>
</evidence>
<dbReference type="PROSITE" id="PS50977">
    <property type="entry name" value="HTH_TETR_2"/>
    <property type="match status" value="1"/>
</dbReference>
<dbReference type="EMBL" id="JACHMY010000001">
    <property type="protein sequence ID" value="MBB5839732.1"/>
    <property type="molecule type" value="Genomic_DNA"/>
</dbReference>
<dbReference type="SUPFAM" id="SSF46689">
    <property type="entry name" value="Homeodomain-like"/>
    <property type="match status" value="1"/>
</dbReference>
<dbReference type="InterPro" id="IPR001647">
    <property type="entry name" value="HTH_TetR"/>
</dbReference>
<evidence type="ECO:0000256" key="1">
    <source>
        <dbReference type="ARBA" id="ARBA00023015"/>
    </source>
</evidence>